<dbReference type="RefSeq" id="WP_263332386.1">
    <property type="nucleotide sequence ID" value="NZ_JAGSYH010000001.1"/>
</dbReference>
<dbReference type="InterPro" id="IPR036388">
    <property type="entry name" value="WH-like_DNA-bd_sf"/>
</dbReference>
<keyword evidence="3" id="KW-0238">DNA-binding</keyword>
<dbReference type="Gene3D" id="1.10.10.10">
    <property type="entry name" value="Winged helix-like DNA-binding domain superfamily/Winged helix DNA-binding domain"/>
    <property type="match status" value="1"/>
</dbReference>
<gene>
    <name evidence="5" type="ORF">ACFPT7_21390</name>
</gene>
<evidence type="ECO:0000256" key="1">
    <source>
        <dbReference type="ARBA" id="ARBA00011046"/>
    </source>
</evidence>
<evidence type="ECO:0000256" key="3">
    <source>
        <dbReference type="ARBA" id="ARBA00023125"/>
    </source>
</evidence>
<keyword evidence="2" id="KW-0805">Transcription regulation</keyword>
<evidence type="ECO:0000256" key="4">
    <source>
        <dbReference type="ARBA" id="ARBA00023163"/>
    </source>
</evidence>
<dbReference type="EMBL" id="JBHSPH010000010">
    <property type="protein sequence ID" value="MFC5864876.1"/>
    <property type="molecule type" value="Genomic_DNA"/>
</dbReference>
<reference evidence="6" key="1">
    <citation type="journal article" date="2019" name="Int. J. Syst. Evol. Microbiol.">
        <title>The Global Catalogue of Microorganisms (GCM) 10K type strain sequencing project: providing services to taxonomists for standard genome sequencing and annotation.</title>
        <authorList>
            <consortium name="The Broad Institute Genomics Platform"/>
            <consortium name="The Broad Institute Genome Sequencing Center for Infectious Disease"/>
            <person name="Wu L."/>
            <person name="Ma J."/>
        </authorList>
    </citation>
    <scope>NUCLEOTIDE SEQUENCE [LARGE SCALE GENOMIC DNA]</scope>
    <source>
        <strain evidence="6">JCM 4087</strain>
    </source>
</reference>
<organism evidence="5 6">
    <name type="scientific">Acidicapsa dinghuensis</name>
    <dbReference type="NCBI Taxonomy" id="2218256"/>
    <lineage>
        <taxon>Bacteria</taxon>
        <taxon>Pseudomonadati</taxon>
        <taxon>Acidobacteriota</taxon>
        <taxon>Terriglobia</taxon>
        <taxon>Terriglobales</taxon>
        <taxon>Acidobacteriaceae</taxon>
        <taxon>Acidicapsa</taxon>
    </lineage>
</organism>
<evidence type="ECO:0000313" key="6">
    <source>
        <dbReference type="Proteomes" id="UP001596091"/>
    </source>
</evidence>
<keyword evidence="4" id="KW-0804">Transcription</keyword>
<evidence type="ECO:0000256" key="2">
    <source>
        <dbReference type="ARBA" id="ARBA00023015"/>
    </source>
</evidence>
<keyword evidence="6" id="KW-1185">Reference proteome</keyword>
<comment type="caution">
    <text evidence="5">The sequence shown here is derived from an EMBL/GenBank/DDBJ whole genome shotgun (WGS) entry which is preliminary data.</text>
</comment>
<name>A0ABW1EKT4_9BACT</name>
<dbReference type="Pfam" id="PF03965">
    <property type="entry name" value="Penicillinase_R"/>
    <property type="match status" value="1"/>
</dbReference>
<proteinExistence type="inferred from homology"/>
<comment type="similarity">
    <text evidence="1">Belongs to the BlaI transcriptional regulatory family.</text>
</comment>
<dbReference type="PIRSF" id="PIRSF019455">
    <property type="entry name" value="CopR_AtkY"/>
    <property type="match status" value="1"/>
</dbReference>
<dbReference type="SUPFAM" id="SSF46785">
    <property type="entry name" value="Winged helix' DNA-binding domain"/>
    <property type="match status" value="1"/>
</dbReference>
<evidence type="ECO:0000313" key="5">
    <source>
        <dbReference type="EMBL" id="MFC5864876.1"/>
    </source>
</evidence>
<dbReference type="Proteomes" id="UP001596091">
    <property type="component" value="Unassembled WGS sequence"/>
</dbReference>
<dbReference type="InterPro" id="IPR005650">
    <property type="entry name" value="BlaI_family"/>
</dbReference>
<dbReference type="InterPro" id="IPR036390">
    <property type="entry name" value="WH_DNA-bd_sf"/>
</dbReference>
<accession>A0ABW1EKT4</accession>
<sequence length="148" mass="16704">MREIDSPAENRAIGRLGDREREVLEVLWHSGRATVHEVAGKLSDPLAYTTVMTILDRLYKKRLVVREKQDRAFVYSAGISASTLEQGRTSDWVRQLFSTSFAGKDVLLSCFVDAVQEYDKELLSTLEEKIRQARKESGETAGESGHSR</sequence>
<protein>
    <submittedName>
        <fullName evidence="5">BlaI/MecI/CopY family transcriptional regulator</fullName>
    </submittedName>
</protein>